<evidence type="ECO:0000313" key="1">
    <source>
        <dbReference type="EMBL" id="KAI5671988.1"/>
    </source>
</evidence>
<dbReference type="EMBL" id="CM044703">
    <property type="protein sequence ID" value="KAI5671988.1"/>
    <property type="molecule type" value="Genomic_DNA"/>
</dbReference>
<reference evidence="2" key="1">
    <citation type="journal article" date="2023" name="Nat. Plants">
        <title>Single-cell RNA sequencing provides a high-resolution roadmap for understanding the multicellular compartmentation of specialized metabolism.</title>
        <authorList>
            <person name="Sun S."/>
            <person name="Shen X."/>
            <person name="Li Y."/>
            <person name="Li Y."/>
            <person name="Wang S."/>
            <person name="Li R."/>
            <person name="Zhang H."/>
            <person name="Shen G."/>
            <person name="Guo B."/>
            <person name="Wei J."/>
            <person name="Xu J."/>
            <person name="St-Pierre B."/>
            <person name="Chen S."/>
            <person name="Sun C."/>
        </authorList>
    </citation>
    <scope>NUCLEOTIDE SEQUENCE [LARGE SCALE GENOMIC DNA]</scope>
</reference>
<keyword evidence="2" id="KW-1185">Reference proteome</keyword>
<name>A0ACC0BHA7_CATRO</name>
<organism evidence="1 2">
    <name type="scientific">Catharanthus roseus</name>
    <name type="common">Madagascar periwinkle</name>
    <name type="synonym">Vinca rosea</name>
    <dbReference type="NCBI Taxonomy" id="4058"/>
    <lineage>
        <taxon>Eukaryota</taxon>
        <taxon>Viridiplantae</taxon>
        <taxon>Streptophyta</taxon>
        <taxon>Embryophyta</taxon>
        <taxon>Tracheophyta</taxon>
        <taxon>Spermatophyta</taxon>
        <taxon>Magnoliopsida</taxon>
        <taxon>eudicotyledons</taxon>
        <taxon>Gunneridae</taxon>
        <taxon>Pentapetalae</taxon>
        <taxon>asterids</taxon>
        <taxon>lamiids</taxon>
        <taxon>Gentianales</taxon>
        <taxon>Apocynaceae</taxon>
        <taxon>Rauvolfioideae</taxon>
        <taxon>Vinceae</taxon>
        <taxon>Catharanthinae</taxon>
        <taxon>Catharanthus</taxon>
    </lineage>
</organism>
<evidence type="ECO:0000313" key="2">
    <source>
        <dbReference type="Proteomes" id="UP001060085"/>
    </source>
</evidence>
<proteinExistence type="predicted"/>
<gene>
    <name evidence="1" type="ORF">M9H77_12352</name>
</gene>
<dbReference type="Proteomes" id="UP001060085">
    <property type="component" value="Linkage Group LG03"/>
</dbReference>
<sequence>MDMDSEICDLADLLDQISTGPISKVREMHRLAKGVLSPILPKDPSMTLTSPPEVTATKGRQKTNSTKETSRTLVIGHLAEQQHFIKLQMRDGCPLSPLHVQWEYHRSDQVSGRAETYSIRIADWKTSYSLVSRCI</sequence>
<accession>A0ACC0BHA7</accession>
<comment type="caution">
    <text evidence="1">The sequence shown here is derived from an EMBL/GenBank/DDBJ whole genome shotgun (WGS) entry which is preliminary data.</text>
</comment>
<protein>
    <submittedName>
        <fullName evidence="1">Uncharacterized protein</fullName>
    </submittedName>
</protein>